<dbReference type="InterPro" id="IPR001296">
    <property type="entry name" value="Glyco_trans_1"/>
</dbReference>
<keyword evidence="4" id="KW-1185">Reference proteome</keyword>
<dbReference type="Gene3D" id="3.40.50.2000">
    <property type="entry name" value="Glycogen Phosphorylase B"/>
    <property type="match status" value="2"/>
</dbReference>
<proteinExistence type="predicted"/>
<evidence type="ECO:0000259" key="2">
    <source>
        <dbReference type="Pfam" id="PF13439"/>
    </source>
</evidence>
<dbReference type="Pfam" id="PF13439">
    <property type="entry name" value="Glyco_transf_4"/>
    <property type="match status" value="1"/>
</dbReference>
<accession>A0A1H5ZDT9</accession>
<dbReference type="AlphaFoldDB" id="A0A1H5ZDT9"/>
<keyword evidence="3" id="KW-0328">Glycosyltransferase</keyword>
<feature type="domain" description="Glycosyltransferase subfamily 4-like N-terminal" evidence="2">
    <location>
        <begin position="14"/>
        <end position="175"/>
    </location>
</feature>
<feature type="domain" description="Glycosyl transferase family 1" evidence="1">
    <location>
        <begin position="178"/>
        <end position="336"/>
    </location>
</feature>
<keyword evidence="3" id="KW-0808">Transferase</keyword>
<gene>
    <name evidence="3" type="ORF">SAMN04488244_11180</name>
</gene>
<reference evidence="4" key="1">
    <citation type="submission" date="2016-10" db="EMBL/GenBank/DDBJ databases">
        <authorList>
            <person name="Varghese N."/>
            <person name="Submissions S."/>
        </authorList>
    </citation>
    <scope>NUCLEOTIDE SEQUENCE [LARGE SCALE GENOMIC DNA]</scope>
    <source>
        <strain evidence="4">CGMCC 1.7062</strain>
    </source>
</reference>
<name>A0A1H5ZDT9_9VIBR</name>
<dbReference type="PANTHER" id="PTHR45947">
    <property type="entry name" value="SULFOQUINOVOSYL TRANSFERASE SQD2"/>
    <property type="match status" value="1"/>
</dbReference>
<dbReference type="EMBL" id="FNVG01000011">
    <property type="protein sequence ID" value="SEG33526.1"/>
    <property type="molecule type" value="Genomic_DNA"/>
</dbReference>
<sequence length="366" mass="41004">MKVIHVVRQFSPAIGGLENFVFDLVKAQLAQGIDASVVTLNKRYDSGQKLAAKETIQGIQITRIPFIGSYKYPIAPKVLKAIRDADIVHVHAIDFFVDYLALTQFIHKKPLVVSTHGGFFHTKFARHLKKIYFNTITRASLTRSARIVACSENDQRLFAALDPKKTQLIENGVNTIKFFSGSPNRAENQMLFIGRFSDNKRIDLLIKWFKELACLDASFRLVIAGKNWDNNLDSLTHLVDDLELTSNVHFKLEASEEELSELVASSSFVVSASEYEGFGMTIIEGMAGGLIPVMSGIASFEKIHRSTGCGWIIDFEQPGSAKAWLAELHRNGDVLSLKQKSVKAAQRYSWPFVSQQFTQVYQQVLS</sequence>
<dbReference type="Pfam" id="PF00534">
    <property type="entry name" value="Glycos_transf_1"/>
    <property type="match status" value="1"/>
</dbReference>
<dbReference type="OrthoDB" id="9792269at2"/>
<dbReference type="SUPFAM" id="SSF53756">
    <property type="entry name" value="UDP-Glycosyltransferase/glycogen phosphorylase"/>
    <property type="match status" value="1"/>
</dbReference>
<evidence type="ECO:0000313" key="3">
    <source>
        <dbReference type="EMBL" id="SEG33526.1"/>
    </source>
</evidence>
<evidence type="ECO:0000313" key="4">
    <source>
        <dbReference type="Proteomes" id="UP000236721"/>
    </source>
</evidence>
<dbReference type="InterPro" id="IPR050194">
    <property type="entry name" value="Glycosyltransferase_grp1"/>
</dbReference>
<organism evidence="3 4">
    <name type="scientific">Vibrio hangzhouensis</name>
    <dbReference type="NCBI Taxonomy" id="462991"/>
    <lineage>
        <taxon>Bacteria</taxon>
        <taxon>Pseudomonadati</taxon>
        <taxon>Pseudomonadota</taxon>
        <taxon>Gammaproteobacteria</taxon>
        <taxon>Vibrionales</taxon>
        <taxon>Vibrionaceae</taxon>
        <taxon>Vibrio</taxon>
    </lineage>
</organism>
<protein>
    <submittedName>
        <fullName evidence="3">Alpha-1,3-mannosyltransferase</fullName>
    </submittedName>
</protein>
<evidence type="ECO:0000259" key="1">
    <source>
        <dbReference type="Pfam" id="PF00534"/>
    </source>
</evidence>
<dbReference type="InterPro" id="IPR028098">
    <property type="entry name" value="Glyco_trans_4-like_N"/>
</dbReference>
<dbReference type="GO" id="GO:0016757">
    <property type="term" value="F:glycosyltransferase activity"/>
    <property type="evidence" value="ECO:0007669"/>
    <property type="project" value="UniProtKB-KW"/>
</dbReference>
<dbReference type="Proteomes" id="UP000236721">
    <property type="component" value="Unassembled WGS sequence"/>
</dbReference>
<dbReference type="RefSeq" id="WP_103880688.1">
    <property type="nucleotide sequence ID" value="NZ_FNVG01000011.1"/>
</dbReference>
<dbReference type="PANTHER" id="PTHR45947:SF3">
    <property type="entry name" value="SULFOQUINOVOSYL TRANSFERASE SQD2"/>
    <property type="match status" value="1"/>
</dbReference>